<feature type="transmembrane region" description="Helical" evidence="1">
    <location>
        <begin position="38"/>
        <end position="57"/>
    </location>
</feature>
<protein>
    <submittedName>
        <fullName evidence="2">Sulfite exporter TauE/SafE</fullName>
    </submittedName>
</protein>
<keyword evidence="1" id="KW-0812">Transmembrane</keyword>
<sequence>MEAKNVARDSVLIILFSQASKLLTIAFGTGFSGYDLSMLPYMIFGGVLGGFIGAKFNRIFSNEIILRVFNTITILIIGLNIYNFITTI</sequence>
<organism evidence="2 3">
    <name type="scientific">Clostridium perfringens</name>
    <dbReference type="NCBI Taxonomy" id="1502"/>
    <lineage>
        <taxon>Bacteria</taxon>
        <taxon>Bacillati</taxon>
        <taxon>Bacillota</taxon>
        <taxon>Clostridia</taxon>
        <taxon>Eubacteriales</taxon>
        <taxon>Clostridiaceae</taxon>
        <taxon>Clostridium</taxon>
    </lineage>
</organism>
<gene>
    <name evidence="2" type="ORF">NCTC8081_01289</name>
</gene>
<keyword evidence="1" id="KW-0472">Membrane</keyword>
<evidence type="ECO:0000313" key="3">
    <source>
        <dbReference type="Proteomes" id="UP000250234"/>
    </source>
</evidence>
<feature type="transmembrane region" description="Helical" evidence="1">
    <location>
        <begin position="12"/>
        <end position="32"/>
    </location>
</feature>
<dbReference type="EMBL" id="UAWO01000002">
    <property type="protein sequence ID" value="SQC07164.1"/>
    <property type="molecule type" value="Genomic_DNA"/>
</dbReference>
<keyword evidence="1" id="KW-1133">Transmembrane helix</keyword>
<evidence type="ECO:0000313" key="2">
    <source>
        <dbReference type="EMBL" id="SQC07164.1"/>
    </source>
</evidence>
<proteinExistence type="predicted"/>
<evidence type="ECO:0000256" key="1">
    <source>
        <dbReference type="SAM" id="Phobius"/>
    </source>
</evidence>
<accession>A0A2X3C5E8</accession>
<dbReference type="AlphaFoldDB" id="A0A2X3C5E8"/>
<feature type="transmembrane region" description="Helical" evidence="1">
    <location>
        <begin position="64"/>
        <end position="85"/>
    </location>
</feature>
<reference evidence="2 3" key="1">
    <citation type="submission" date="2018-06" db="EMBL/GenBank/DDBJ databases">
        <authorList>
            <consortium name="Pathogen Informatics"/>
            <person name="Doyle S."/>
        </authorList>
    </citation>
    <scope>NUCLEOTIDE SEQUENCE [LARGE SCALE GENOMIC DNA]</scope>
    <source>
        <strain evidence="2 3">NCTC8081</strain>
    </source>
</reference>
<name>A0A2X3C5E8_CLOPF</name>
<dbReference type="Proteomes" id="UP000250234">
    <property type="component" value="Unassembled WGS sequence"/>
</dbReference>